<dbReference type="InterPro" id="IPR009057">
    <property type="entry name" value="Homeodomain-like_sf"/>
</dbReference>
<keyword evidence="4" id="KW-1185">Reference proteome</keyword>
<dbReference type="InParanoid" id="A0A1D3D4C6"/>
<dbReference type="AlphaFoldDB" id="A0A1D3D4C6"/>
<dbReference type="SUPFAM" id="SSF46689">
    <property type="entry name" value="Homeodomain-like"/>
    <property type="match status" value="1"/>
</dbReference>
<proteinExistence type="predicted"/>
<feature type="region of interest" description="Disordered" evidence="1">
    <location>
        <begin position="1198"/>
        <end position="1244"/>
    </location>
</feature>
<gene>
    <name evidence="3" type="ORF">cyc_05458</name>
</gene>
<feature type="compositionally biased region" description="Acidic residues" evidence="1">
    <location>
        <begin position="294"/>
        <end position="304"/>
    </location>
</feature>
<dbReference type="VEuPathDB" id="ToxoDB:cyc_05458"/>
<organism evidence="3 4">
    <name type="scientific">Cyclospora cayetanensis</name>
    <dbReference type="NCBI Taxonomy" id="88456"/>
    <lineage>
        <taxon>Eukaryota</taxon>
        <taxon>Sar</taxon>
        <taxon>Alveolata</taxon>
        <taxon>Apicomplexa</taxon>
        <taxon>Conoidasida</taxon>
        <taxon>Coccidia</taxon>
        <taxon>Eucoccidiorida</taxon>
        <taxon>Eimeriorina</taxon>
        <taxon>Eimeriidae</taxon>
        <taxon>Cyclospora</taxon>
    </lineage>
</organism>
<feature type="region of interest" description="Disordered" evidence="1">
    <location>
        <begin position="1"/>
        <end position="44"/>
    </location>
</feature>
<dbReference type="PANTHER" id="PTHR47340:SF1">
    <property type="entry name" value="DUPLICATED HOMEODOMAIN-LIKE SUPERFAMILY PROTEIN"/>
    <property type="match status" value="1"/>
</dbReference>
<feature type="compositionally biased region" description="Gly residues" evidence="1">
    <location>
        <begin position="1157"/>
        <end position="1169"/>
    </location>
</feature>
<evidence type="ECO:0000313" key="3">
    <source>
        <dbReference type="EMBL" id="OEH78274.1"/>
    </source>
</evidence>
<feature type="compositionally biased region" description="Polar residues" evidence="1">
    <location>
        <begin position="1"/>
        <end position="22"/>
    </location>
</feature>
<feature type="region of interest" description="Disordered" evidence="1">
    <location>
        <begin position="390"/>
        <end position="419"/>
    </location>
</feature>
<feature type="compositionally biased region" description="Basic and acidic residues" evidence="1">
    <location>
        <begin position="91"/>
        <end position="110"/>
    </location>
</feature>
<name>A0A1D3D4C6_9EIME</name>
<protein>
    <submittedName>
        <fullName evidence="3">Myb-like DNA-binding domain-containing protein</fullName>
    </submittedName>
</protein>
<dbReference type="EMBL" id="JROU02000788">
    <property type="protein sequence ID" value="OEH78274.1"/>
    <property type="molecule type" value="Genomic_DNA"/>
</dbReference>
<feature type="compositionally biased region" description="Low complexity" evidence="1">
    <location>
        <begin position="35"/>
        <end position="44"/>
    </location>
</feature>
<feature type="region of interest" description="Disordered" evidence="1">
    <location>
        <begin position="724"/>
        <end position="759"/>
    </location>
</feature>
<evidence type="ECO:0000259" key="2">
    <source>
        <dbReference type="PROSITE" id="PS51293"/>
    </source>
</evidence>
<feature type="region of interest" description="Disordered" evidence="1">
    <location>
        <begin position="1071"/>
        <end position="1093"/>
    </location>
</feature>
<dbReference type="Proteomes" id="UP000095192">
    <property type="component" value="Unassembled WGS sequence"/>
</dbReference>
<evidence type="ECO:0000313" key="4">
    <source>
        <dbReference type="Proteomes" id="UP000095192"/>
    </source>
</evidence>
<dbReference type="GO" id="GO:0003677">
    <property type="term" value="F:DNA binding"/>
    <property type="evidence" value="ECO:0007669"/>
    <property type="project" value="UniProtKB-KW"/>
</dbReference>
<dbReference type="VEuPathDB" id="ToxoDB:LOC34621807"/>
<accession>A0A1D3D4C6</accession>
<dbReference type="InterPro" id="IPR001005">
    <property type="entry name" value="SANT/Myb"/>
</dbReference>
<feature type="domain" description="SANT" evidence="2">
    <location>
        <begin position="907"/>
        <end position="958"/>
    </location>
</feature>
<sequence>MPSENKNASSCTEARSSSTVTGGRTKAPVPAQDGSAASPAAAVVSAEGDELLKRIQSALEEDDSVDLLLPSLTALQVIPNTGGSGAVQQKAAEEHKKQTEQQLEAQREHMTAQQRQYVAQKLQPQERSVPRITGCWPHSPNAPITATGVASSGGPLGNAVSSGSIEAEVSAPVNVDAEGAAASAETAKAAISGQTQTGDHASCVLEATIVRPNGSAYAEPQTMMALHVSECQRLSSTTTATAETGAAQSVVAEGLDALPVATESAEAEILAGSLGSLDVAAIPPQLNRDTEASQGDDGEMEDEEGFKSMDRPGGICLRGGEEARGGGLENGTKAECSLTPDEATAAAAAAAVAATAAVASGSDAAAAAAAAEVLLPLRLRRLGLPGDQQQLRRGPLWVEPPPPDEEDEGPRGPPPTLVSPSCNEQLMLFLRRELFSSDLLQQLEQQPLGCRAELLLPSGYEEGAHDGGSSPAAAAAFQRPEDHFQPVLRLRRLRTTPSRGAEGAAGNEAATDAAHHLEENTGRHCQGPLVVDDALQLVLLAAIVDSMNPAEAAAAAAAVGDSDAVVFSDQNRKSDAPEAAAEGTACEKDQQQQLQKLHEWLSLFPQLGVSAGRAKRVPQQPWKWDLRILEGPFRKNQPGHPYRGPLSIQNVRRRISERQQRLSFLLSQQKVVCKAFYKAWRCHRRQLERHRLAAGDLFGWGVLPVRAVDHPSLLMALPAGFRQGNPKEPYEKQHSRDTAEEVGLHDRNGARRPADATGSLVGGGVASPWRTPLANFVVSSERFGHGPIQNTIIAHAICRRTLRGEACNDRQRAKEEAASRESKREWMQANFSNLTGPGVFWRDSCLFSQGQSLRQRFQRQQESSGVHPVELLQTDPDWAIFDWERECGYTCNSTRVFEPVEQEAERKAVTVWAESEARTFVEKFLMYPKNFEKIAACLDGKTTRDCVDFYYRFKFKFGLKRRLQELEDGTRVKKKNRHIGSKQIRREELVAEAVAGLSSDCGTSMMRRFNGRNFLPFDVFSDHLLHRDALQTTLKGFVGPGRVVSLPADAGLWGPGHRCYVPSCFLIDQPQQTQPEGADTDASPPAAGPPPSLKFSQLDTLLTCIQAASRKHSQQDDEGPSYMTRSRAARSRPGAPVATAGGQAPQQMGSSSVRLVGAGGGHSGAGAPMGPGQLSPRARAIDLLLQRLKGIVRAMQHNARLASRERRRSQADEPANAVGDPGMPSSPITPLKLTSDEGLPPTPD</sequence>
<feature type="region of interest" description="Disordered" evidence="1">
    <location>
        <begin position="282"/>
        <end position="333"/>
    </location>
</feature>
<reference evidence="3 4" key="1">
    <citation type="journal article" date="2016" name="BMC Genomics">
        <title>Comparative genomics reveals Cyclospora cayetanensis possesses coccidia-like metabolism and invasion components but unique surface antigens.</title>
        <authorList>
            <person name="Liu S."/>
            <person name="Wang L."/>
            <person name="Zheng H."/>
            <person name="Xu Z."/>
            <person name="Roellig D.M."/>
            <person name="Li N."/>
            <person name="Frace M.A."/>
            <person name="Tang K."/>
            <person name="Arrowood M.J."/>
            <person name="Moss D.M."/>
            <person name="Zhang L."/>
            <person name="Feng Y."/>
            <person name="Xiao L."/>
        </authorList>
    </citation>
    <scope>NUCLEOTIDE SEQUENCE [LARGE SCALE GENOMIC DNA]</scope>
    <source>
        <strain evidence="3 4">CHN_HEN01</strain>
    </source>
</reference>
<dbReference type="InterPro" id="IPR017884">
    <property type="entry name" value="SANT_dom"/>
</dbReference>
<feature type="region of interest" description="Disordered" evidence="1">
    <location>
        <begin position="1108"/>
        <end position="1174"/>
    </location>
</feature>
<feature type="compositionally biased region" description="Basic and acidic residues" evidence="1">
    <location>
        <begin position="1202"/>
        <end position="1211"/>
    </location>
</feature>
<evidence type="ECO:0000256" key="1">
    <source>
        <dbReference type="SAM" id="MobiDB-lite"/>
    </source>
</evidence>
<dbReference type="PANTHER" id="PTHR47340">
    <property type="entry name" value="DUPLICATED HOMEODOMAIN-LIKE SUPERFAMILY PROTEIN"/>
    <property type="match status" value="1"/>
</dbReference>
<dbReference type="PROSITE" id="PS51293">
    <property type="entry name" value="SANT"/>
    <property type="match status" value="1"/>
</dbReference>
<feature type="region of interest" description="Disordered" evidence="1">
    <location>
        <begin position="79"/>
        <end position="114"/>
    </location>
</feature>
<feature type="compositionally biased region" description="Basic and acidic residues" evidence="1">
    <location>
        <begin position="728"/>
        <end position="754"/>
    </location>
</feature>
<dbReference type="SMART" id="SM00717">
    <property type="entry name" value="SANT"/>
    <property type="match status" value="1"/>
</dbReference>
<comment type="caution">
    <text evidence="3">The sequence shown here is derived from an EMBL/GenBank/DDBJ whole genome shotgun (WGS) entry which is preliminary data.</text>
</comment>
<dbReference type="Gene3D" id="1.10.10.60">
    <property type="entry name" value="Homeodomain-like"/>
    <property type="match status" value="1"/>
</dbReference>
<feature type="compositionally biased region" description="Polar residues" evidence="1">
    <location>
        <begin position="1144"/>
        <end position="1153"/>
    </location>
</feature>